<comment type="caution">
    <text evidence="3">The sequence shown here is derived from an EMBL/GenBank/DDBJ whole genome shotgun (WGS) entry which is preliminary data.</text>
</comment>
<name>A0ABV9M9Z7_9BACL</name>
<protein>
    <submittedName>
        <fullName evidence="3">PepSY domain-containing protein</fullName>
    </submittedName>
</protein>
<dbReference type="InterPro" id="IPR025711">
    <property type="entry name" value="PepSY"/>
</dbReference>
<reference evidence="4" key="1">
    <citation type="journal article" date="2019" name="Int. J. Syst. Evol. Microbiol.">
        <title>The Global Catalogue of Microorganisms (GCM) 10K type strain sequencing project: providing services to taxonomists for standard genome sequencing and annotation.</title>
        <authorList>
            <consortium name="The Broad Institute Genomics Platform"/>
            <consortium name="The Broad Institute Genome Sequencing Center for Infectious Disease"/>
            <person name="Wu L."/>
            <person name="Ma J."/>
        </authorList>
    </citation>
    <scope>NUCLEOTIDE SEQUENCE [LARGE SCALE GENOMIC DNA]</scope>
    <source>
        <strain evidence="4">CGMCC 1.12151</strain>
    </source>
</reference>
<organism evidence="3 4">
    <name type="scientific">Planococcus dechangensis</name>
    <dbReference type="NCBI Taxonomy" id="1176255"/>
    <lineage>
        <taxon>Bacteria</taxon>
        <taxon>Bacillati</taxon>
        <taxon>Bacillota</taxon>
        <taxon>Bacilli</taxon>
        <taxon>Bacillales</taxon>
        <taxon>Caryophanaceae</taxon>
        <taxon>Planococcus</taxon>
    </lineage>
</organism>
<feature type="domain" description="PepSY" evidence="2">
    <location>
        <begin position="179"/>
        <end position="233"/>
    </location>
</feature>
<dbReference type="Proteomes" id="UP001595932">
    <property type="component" value="Unassembled WGS sequence"/>
</dbReference>
<dbReference type="Pfam" id="PF03413">
    <property type="entry name" value="PepSY"/>
    <property type="match status" value="1"/>
</dbReference>
<proteinExistence type="predicted"/>
<feature type="region of interest" description="Disordered" evidence="1">
    <location>
        <begin position="157"/>
        <end position="177"/>
    </location>
</feature>
<evidence type="ECO:0000313" key="4">
    <source>
        <dbReference type="Proteomes" id="UP001595932"/>
    </source>
</evidence>
<evidence type="ECO:0000313" key="3">
    <source>
        <dbReference type="EMBL" id="MFC4712622.1"/>
    </source>
</evidence>
<keyword evidence="4" id="KW-1185">Reference proteome</keyword>
<evidence type="ECO:0000256" key="1">
    <source>
        <dbReference type="SAM" id="MobiDB-lite"/>
    </source>
</evidence>
<sequence length="241" mass="26540">MRKSWALSAAAIVFLLIALTFLLFPKTSAESVTIEEAQASIEQLYGGQVDKATATEEFYQIEFNRNDGRYLAAVNRADGQVASLELIESQAPSKVLTETEAVEFAQAAESGEVDEVRYVQESNAYNIELLSDTEKKMIIVSAVDGQIMDVQKEARDIAAAPEKPAEQPEEPASEPERIISQNAAIAIAKETLNGEVDDVEFVQTDDGGYYLVEIDDDATDREAKIQIHAIRGETMTVEWDD</sequence>
<evidence type="ECO:0000259" key="2">
    <source>
        <dbReference type="Pfam" id="PF03413"/>
    </source>
</evidence>
<dbReference type="EMBL" id="JBHSGL010000005">
    <property type="protein sequence ID" value="MFC4712622.1"/>
    <property type="molecule type" value="Genomic_DNA"/>
</dbReference>
<dbReference type="RefSeq" id="WP_377277924.1">
    <property type="nucleotide sequence ID" value="NZ_JBHSGL010000005.1"/>
</dbReference>
<gene>
    <name evidence="3" type="ORF">ACFO5U_07125</name>
</gene>
<accession>A0ABV9M9Z7</accession>
<dbReference type="Gene3D" id="3.10.450.40">
    <property type="match status" value="2"/>
</dbReference>